<dbReference type="PANTHER" id="PTHR36091">
    <property type="entry name" value="ALTERED INHERITANCE OF MITOCHONDRIA PROTEIN 9, MITOCHONDRIAL"/>
    <property type="match status" value="1"/>
</dbReference>
<accession>A0A9W9WW87</accession>
<dbReference type="Pfam" id="PF01636">
    <property type="entry name" value="APH"/>
    <property type="match status" value="1"/>
</dbReference>
<reference evidence="2" key="2">
    <citation type="journal article" date="2023" name="IMA Fungus">
        <title>Comparative genomic study of the Penicillium genus elucidates a diverse pangenome and 15 lateral gene transfer events.</title>
        <authorList>
            <person name="Petersen C."/>
            <person name="Sorensen T."/>
            <person name="Nielsen M.R."/>
            <person name="Sondergaard T.E."/>
            <person name="Sorensen J.L."/>
            <person name="Fitzpatrick D.A."/>
            <person name="Frisvad J.C."/>
            <person name="Nielsen K.L."/>
        </authorList>
    </citation>
    <scope>NUCLEOTIDE SEQUENCE</scope>
    <source>
        <strain evidence="2">IBT 17660</strain>
    </source>
</reference>
<gene>
    <name evidence="2" type="ORF">N7530_003392</name>
</gene>
<dbReference type="InterPro" id="IPR051035">
    <property type="entry name" value="Mito_inheritance_9"/>
</dbReference>
<keyword evidence="3" id="KW-1185">Reference proteome</keyword>
<dbReference type="AlphaFoldDB" id="A0A9W9WW87"/>
<dbReference type="GO" id="GO:0005739">
    <property type="term" value="C:mitochondrion"/>
    <property type="evidence" value="ECO:0007669"/>
    <property type="project" value="TreeGrafter"/>
</dbReference>
<dbReference type="EMBL" id="JAPWDO010000003">
    <property type="protein sequence ID" value="KAJ5477883.1"/>
    <property type="molecule type" value="Genomic_DNA"/>
</dbReference>
<organism evidence="2 3">
    <name type="scientific">Penicillium desertorum</name>
    <dbReference type="NCBI Taxonomy" id="1303715"/>
    <lineage>
        <taxon>Eukaryota</taxon>
        <taxon>Fungi</taxon>
        <taxon>Dikarya</taxon>
        <taxon>Ascomycota</taxon>
        <taxon>Pezizomycotina</taxon>
        <taxon>Eurotiomycetes</taxon>
        <taxon>Eurotiomycetidae</taxon>
        <taxon>Eurotiales</taxon>
        <taxon>Aspergillaceae</taxon>
        <taxon>Penicillium</taxon>
    </lineage>
</organism>
<evidence type="ECO:0000313" key="2">
    <source>
        <dbReference type="EMBL" id="KAJ5477883.1"/>
    </source>
</evidence>
<dbReference type="SUPFAM" id="SSF56112">
    <property type="entry name" value="Protein kinase-like (PK-like)"/>
    <property type="match status" value="1"/>
</dbReference>
<dbReference type="InterPro" id="IPR011009">
    <property type="entry name" value="Kinase-like_dom_sf"/>
</dbReference>
<dbReference type="PANTHER" id="PTHR36091:SF2">
    <property type="entry name" value="AMINOGLYCOSIDE PHOSPHOTRANSFERASE DOMAIN-CONTAINING PROTEIN"/>
    <property type="match status" value="1"/>
</dbReference>
<feature type="domain" description="Aminoglycoside phosphotransferase" evidence="1">
    <location>
        <begin position="36"/>
        <end position="293"/>
    </location>
</feature>
<comment type="caution">
    <text evidence="2">The sequence shown here is derived from an EMBL/GenBank/DDBJ whole genome shotgun (WGS) entry which is preliminary data.</text>
</comment>
<reference evidence="2" key="1">
    <citation type="submission" date="2022-12" db="EMBL/GenBank/DDBJ databases">
        <authorList>
            <person name="Petersen C."/>
        </authorList>
    </citation>
    <scope>NUCLEOTIDE SEQUENCE</scope>
    <source>
        <strain evidence="2">IBT 17660</strain>
    </source>
</reference>
<dbReference type="OrthoDB" id="10003767at2759"/>
<proteinExistence type="predicted"/>
<dbReference type="InterPro" id="IPR002575">
    <property type="entry name" value="Aminoglycoside_PTrfase"/>
</dbReference>
<sequence length="505" mass="57574">FNEQKQLRERFVKFNTAELQRVAGIAIQQDWCPSIEKVAEGGFNKVFLLTAHDGNQVIARIPTSIAGTPHYTTASEVATINFLRNVLGLPVPKILAYSTSADNPVGSEYIIMEYVQGESLATRWLSLTTEEVKHIMIQVAEFEHKIFSFQFPGFGSLYHSHDIGDCDSIPLKEQGYCIGPCDERGQLDIDRGPWLKPENCVTSMARREIQWLKKFAQPQRRRNLFVPTDYDILPEEHIDLLTRFLSVAPHLIPTEPRLVSPVLRHPDLNPGNIILSPGSSKVAGVIDWQASVIFPFFMQAGYPDFCQHDSFKQQSLHIPSPPENMDDLSAEEKTRALVQHRMDEINLYYTAATGIHNDKHMEALRHPYLAMRRYLIHQTGYPWDADLINLRAALVGVTGHEVWNAISSNPCPVSFSREEREAADDERAAWNESEALLSTIRGDLGIDLEGGTTPENFERASRRNLDYRLELVRRCCEQERELCWQNWPYKDDEDKSGYPSLDTYT</sequence>
<feature type="non-terminal residue" evidence="2">
    <location>
        <position position="1"/>
    </location>
</feature>
<dbReference type="Gene3D" id="3.90.1200.10">
    <property type="match status" value="1"/>
</dbReference>
<name>A0A9W9WW87_9EURO</name>
<protein>
    <submittedName>
        <fullName evidence="2">Phosphotransferase enzyme family protein</fullName>
    </submittedName>
</protein>
<evidence type="ECO:0000259" key="1">
    <source>
        <dbReference type="Pfam" id="PF01636"/>
    </source>
</evidence>
<evidence type="ECO:0000313" key="3">
    <source>
        <dbReference type="Proteomes" id="UP001147760"/>
    </source>
</evidence>
<dbReference type="CDD" id="cd05120">
    <property type="entry name" value="APH_ChoK_like"/>
    <property type="match status" value="1"/>
</dbReference>
<dbReference type="Proteomes" id="UP001147760">
    <property type="component" value="Unassembled WGS sequence"/>
</dbReference>
<dbReference type="Gene3D" id="1.10.510.10">
    <property type="entry name" value="Transferase(Phosphotransferase) domain 1"/>
    <property type="match status" value="1"/>
</dbReference>